<dbReference type="Gene3D" id="1.10.10.60">
    <property type="entry name" value="Homeodomain-like"/>
    <property type="match status" value="2"/>
</dbReference>
<reference evidence="5 6" key="1">
    <citation type="submission" date="2016-10" db="EMBL/GenBank/DDBJ databases">
        <authorList>
            <person name="de Groot N.N."/>
        </authorList>
    </citation>
    <scope>NUCLEOTIDE SEQUENCE [LARGE SCALE GENOMIC DNA]</scope>
    <source>
        <strain evidence="5 6">CGMCC 4.5506</strain>
    </source>
</reference>
<keyword evidence="4" id="KW-0804">Transcription</keyword>
<dbReference type="Proteomes" id="UP000199494">
    <property type="component" value="Unassembled WGS sequence"/>
</dbReference>
<dbReference type="GO" id="GO:0003700">
    <property type="term" value="F:DNA-binding transcription factor activity"/>
    <property type="evidence" value="ECO:0007669"/>
    <property type="project" value="InterPro"/>
</dbReference>
<dbReference type="InterPro" id="IPR018062">
    <property type="entry name" value="HTH_AraC-typ_CS"/>
</dbReference>
<dbReference type="AlphaFoldDB" id="A0A222VPL0"/>
<dbReference type="Pfam" id="PF12833">
    <property type="entry name" value="HTH_18"/>
    <property type="match status" value="1"/>
</dbReference>
<dbReference type="PANTHER" id="PTHR46796:SF2">
    <property type="entry name" value="TRANSCRIPTIONAL REGULATORY PROTEIN"/>
    <property type="match status" value="1"/>
</dbReference>
<dbReference type="KEGG" id="pmad:BAY61_13445"/>
<dbReference type="PROSITE" id="PS01124">
    <property type="entry name" value="HTH_ARAC_FAMILY_2"/>
    <property type="match status" value="1"/>
</dbReference>
<dbReference type="SMART" id="SM00342">
    <property type="entry name" value="HTH_ARAC"/>
    <property type="match status" value="1"/>
</dbReference>
<keyword evidence="2 5" id="KW-0238">DNA-binding</keyword>
<organism evidence="5 6">
    <name type="scientific">Prauserella marina</name>
    <dbReference type="NCBI Taxonomy" id="530584"/>
    <lineage>
        <taxon>Bacteria</taxon>
        <taxon>Bacillati</taxon>
        <taxon>Actinomycetota</taxon>
        <taxon>Actinomycetes</taxon>
        <taxon>Pseudonocardiales</taxon>
        <taxon>Pseudonocardiaceae</taxon>
        <taxon>Prauserella</taxon>
    </lineage>
</organism>
<evidence type="ECO:0000256" key="3">
    <source>
        <dbReference type="ARBA" id="ARBA00023159"/>
    </source>
</evidence>
<dbReference type="RefSeq" id="WP_091797793.1">
    <property type="nucleotide sequence ID" value="NZ_CP016353.1"/>
</dbReference>
<sequence length="263" mass="28999">MTEFWRSTSVPGLEARRSCQERPCYRPHAHDAFSIGVIEEGTSVLTGQLDGPIGLEVGDVVVIPSGCVHACNPGEGRWLYQMTHLDQGWAASLAPRREAAHLFTGIRVLRQPGLRHRVGALNDAIFGEEGRDPPLERRVAALFREFAAASPVHLVAVATDPELLALLRPVLHRLRFEESNPALAELAESVGLSTYQLIRAMRRATGLPPLAWRQNARVVTARRLLREGRPIAETAHALGFTDQSHFHRVFRAHVAASPGVYRG</sequence>
<keyword evidence="1" id="KW-0805">Transcription regulation</keyword>
<gene>
    <name evidence="5" type="ORF">SAMN05421630_1011073</name>
</gene>
<keyword evidence="6" id="KW-1185">Reference proteome</keyword>
<dbReference type="InterPro" id="IPR037923">
    <property type="entry name" value="HTH-like"/>
</dbReference>
<dbReference type="SUPFAM" id="SSF51215">
    <property type="entry name" value="Regulatory protein AraC"/>
    <property type="match status" value="1"/>
</dbReference>
<evidence type="ECO:0000256" key="2">
    <source>
        <dbReference type="ARBA" id="ARBA00023125"/>
    </source>
</evidence>
<dbReference type="InterPro" id="IPR050204">
    <property type="entry name" value="AraC_XylS_family_regulators"/>
</dbReference>
<evidence type="ECO:0000256" key="4">
    <source>
        <dbReference type="ARBA" id="ARBA00023163"/>
    </source>
</evidence>
<evidence type="ECO:0000256" key="1">
    <source>
        <dbReference type="ARBA" id="ARBA00023015"/>
    </source>
</evidence>
<dbReference type="InterPro" id="IPR003313">
    <property type="entry name" value="AraC-bd"/>
</dbReference>
<evidence type="ECO:0000313" key="6">
    <source>
        <dbReference type="Proteomes" id="UP000199494"/>
    </source>
</evidence>
<proteinExistence type="predicted"/>
<dbReference type="InterPro" id="IPR018060">
    <property type="entry name" value="HTH_AraC"/>
</dbReference>
<accession>A0A222VPL0</accession>
<dbReference type="EMBL" id="FMZE01000001">
    <property type="protein sequence ID" value="SDC27098.1"/>
    <property type="molecule type" value="Genomic_DNA"/>
</dbReference>
<dbReference type="PANTHER" id="PTHR46796">
    <property type="entry name" value="HTH-TYPE TRANSCRIPTIONAL ACTIVATOR RHAS-RELATED"/>
    <property type="match status" value="1"/>
</dbReference>
<dbReference type="STRING" id="530584.SAMN05421630_1011073"/>
<dbReference type="PROSITE" id="PS00041">
    <property type="entry name" value="HTH_ARAC_FAMILY_1"/>
    <property type="match status" value="1"/>
</dbReference>
<protein>
    <submittedName>
        <fullName evidence="5">AraC-type DNA-binding protein</fullName>
    </submittedName>
</protein>
<dbReference type="GO" id="GO:0043565">
    <property type="term" value="F:sequence-specific DNA binding"/>
    <property type="evidence" value="ECO:0007669"/>
    <property type="project" value="InterPro"/>
</dbReference>
<dbReference type="SUPFAM" id="SSF46689">
    <property type="entry name" value="Homeodomain-like"/>
    <property type="match status" value="1"/>
</dbReference>
<keyword evidence="3" id="KW-0010">Activator</keyword>
<dbReference type="OrthoDB" id="4381942at2"/>
<dbReference type="Pfam" id="PF02311">
    <property type="entry name" value="AraC_binding"/>
    <property type="match status" value="1"/>
</dbReference>
<evidence type="ECO:0000313" key="5">
    <source>
        <dbReference type="EMBL" id="SDC27098.1"/>
    </source>
</evidence>
<name>A0A222VPL0_9PSEU</name>
<dbReference type="InterPro" id="IPR009057">
    <property type="entry name" value="Homeodomain-like_sf"/>
</dbReference>